<dbReference type="Proteomes" id="UP000501926">
    <property type="component" value="Chromosome"/>
</dbReference>
<reference evidence="1 2" key="1">
    <citation type="submission" date="2020-02" db="EMBL/GenBank/DDBJ databases">
        <title>Newly sequenced genome of strain CSTR1 showed variability in Candidatus Kuenenia stuttgartiensis genomes.</title>
        <authorList>
            <person name="Ding C."/>
            <person name="Adrian L."/>
        </authorList>
    </citation>
    <scope>NUCLEOTIDE SEQUENCE [LARGE SCALE GENOMIC DNA]</scope>
    <source>
        <strain evidence="1 2">CSTR1</strain>
    </source>
</reference>
<name>A0A6G7GRQ2_KUEST</name>
<gene>
    <name evidence="1" type="ORF">KsCSTR_27420</name>
</gene>
<evidence type="ECO:0000313" key="2">
    <source>
        <dbReference type="Proteomes" id="UP000501926"/>
    </source>
</evidence>
<organism evidence="1 2">
    <name type="scientific">Kuenenia stuttgartiensis</name>
    <dbReference type="NCBI Taxonomy" id="174633"/>
    <lineage>
        <taxon>Bacteria</taxon>
        <taxon>Pseudomonadati</taxon>
        <taxon>Planctomycetota</taxon>
        <taxon>Candidatus Brocadiia</taxon>
        <taxon>Candidatus Brocadiales</taxon>
        <taxon>Candidatus Brocadiaceae</taxon>
        <taxon>Candidatus Kuenenia</taxon>
    </lineage>
</organism>
<sequence length="51" mass="5755">MLVSVFVSCDFPDKIKSNGGIGNGSIVRYSYHLSYNLQLEIREYEGVDNII</sequence>
<dbReference type="EMBL" id="CP049055">
    <property type="protein sequence ID" value="QII12121.1"/>
    <property type="molecule type" value="Genomic_DNA"/>
</dbReference>
<protein>
    <submittedName>
        <fullName evidence="1">Uncharacterized protein</fullName>
    </submittedName>
</protein>
<evidence type="ECO:0000313" key="1">
    <source>
        <dbReference type="EMBL" id="QII12121.1"/>
    </source>
</evidence>
<proteinExistence type="predicted"/>
<accession>A0A6G7GRQ2</accession>
<dbReference type="AlphaFoldDB" id="A0A6G7GRQ2"/>